<dbReference type="HOGENOM" id="CLU_3068833_0_0_1"/>
<evidence type="ECO:0000313" key="2">
    <source>
        <dbReference type="Proteomes" id="UP000016800"/>
    </source>
</evidence>
<dbReference type="Proteomes" id="UP000016800">
    <property type="component" value="Chromosome VIII"/>
</dbReference>
<name>S0EBH6_GIBF5</name>
<reference evidence="2" key="1">
    <citation type="journal article" date="2013" name="PLoS Pathog.">
        <title>Deciphering the cryptic genome: genome-wide analyses of the rice pathogen Fusarium fujikuroi reveal complex regulation of secondary metabolism and novel metabolites.</title>
        <authorList>
            <person name="Wiemann P."/>
            <person name="Sieber C.M."/>
            <person name="von Bargen K.W."/>
            <person name="Studt L."/>
            <person name="Niehaus E.M."/>
            <person name="Espino J.J."/>
            <person name="Huss K."/>
            <person name="Michielse C.B."/>
            <person name="Albermann S."/>
            <person name="Wagner D."/>
            <person name="Bergner S.V."/>
            <person name="Connolly L.R."/>
            <person name="Fischer A."/>
            <person name="Reuter G."/>
            <person name="Kleigrewe K."/>
            <person name="Bald T."/>
            <person name="Wingfield B.D."/>
            <person name="Ophir R."/>
            <person name="Freeman S."/>
            <person name="Hippler M."/>
            <person name="Smith K.M."/>
            <person name="Brown D.W."/>
            <person name="Proctor R.H."/>
            <person name="Munsterkotter M."/>
            <person name="Freitag M."/>
            <person name="Humpf H.U."/>
            <person name="Guldener U."/>
            <person name="Tudzynski B."/>
        </authorList>
    </citation>
    <scope>NUCLEOTIDE SEQUENCE [LARGE SCALE GENOMIC DNA]</scope>
    <source>
        <strain evidence="2">CBS 195.34 / IMI 58289 / NRRL A-6831</strain>
    </source>
</reference>
<dbReference type="EMBL" id="HF679030">
    <property type="protein sequence ID" value="CCT72296.1"/>
    <property type="molecule type" value="Genomic_DNA"/>
</dbReference>
<organism evidence="1 2">
    <name type="scientific">Gibberella fujikuroi (strain CBS 195.34 / IMI 58289 / NRRL A-6831)</name>
    <name type="common">Bakanae and foot rot disease fungus</name>
    <name type="synonym">Fusarium fujikuroi</name>
    <dbReference type="NCBI Taxonomy" id="1279085"/>
    <lineage>
        <taxon>Eukaryota</taxon>
        <taxon>Fungi</taxon>
        <taxon>Dikarya</taxon>
        <taxon>Ascomycota</taxon>
        <taxon>Pezizomycotina</taxon>
        <taxon>Sordariomycetes</taxon>
        <taxon>Hypocreomycetidae</taxon>
        <taxon>Hypocreales</taxon>
        <taxon>Nectriaceae</taxon>
        <taxon>Fusarium</taxon>
        <taxon>Fusarium fujikuroi species complex</taxon>
    </lineage>
</organism>
<sequence>MSPFPTPLSFLSMKPDSDSDYENGALSLVCIKRNDYGEVGERAKTSAAVSDWF</sequence>
<dbReference type="VEuPathDB" id="FungiDB:FFUJ_12148"/>
<keyword evidence="2" id="KW-1185">Reference proteome</keyword>
<evidence type="ECO:0000313" key="1">
    <source>
        <dbReference type="EMBL" id="CCT72296.1"/>
    </source>
</evidence>
<protein>
    <submittedName>
        <fullName evidence="1">Uncharacterized protein</fullName>
    </submittedName>
</protein>
<dbReference type="AlphaFoldDB" id="S0EBH6"/>
<accession>S0EBH6</accession>
<dbReference type="GeneID" id="35405604"/>
<proteinExistence type="predicted"/>
<dbReference type="RefSeq" id="XP_023434374.1">
    <property type="nucleotide sequence ID" value="XM_023581720.1"/>
</dbReference>
<gene>
    <name evidence="1" type="ORF">FFUJ_12148</name>
</gene>